<comment type="caution">
    <text evidence="1">The sequence shown here is derived from an EMBL/GenBank/DDBJ whole genome shotgun (WGS) entry which is preliminary data.</text>
</comment>
<accession>A0ABX1P0J8</accession>
<dbReference type="RefSeq" id="WP_169204010.1">
    <property type="nucleotide sequence ID" value="NZ_CP059467.1"/>
</dbReference>
<gene>
    <name evidence="1" type="ORF">GPA24_18550</name>
</gene>
<keyword evidence="2" id="KW-1185">Reference proteome</keyword>
<dbReference type="Pfam" id="PF11994">
    <property type="entry name" value="DUF3489"/>
    <property type="match status" value="1"/>
</dbReference>
<dbReference type="EMBL" id="WTVP01000082">
    <property type="protein sequence ID" value="NMG17501.1"/>
    <property type="molecule type" value="Genomic_DNA"/>
</dbReference>
<evidence type="ECO:0000313" key="2">
    <source>
        <dbReference type="Proteomes" id="UP000633943"/>
    </source>
</evidence>
<dbReference type="Proteomes" id="UP000633943">
    <property type="component" value="Unassembled WGS sequence"/>
</dbReference>
<organism evidence="1 2">
    <name type="scientific">Aromatoleum bremense</name>
    <dbReference type="NCBI Taxonomy" id="76115"/>
    <lineage>
        <taxon>Bacteria</taxon>
        <taxon>Pseudomonadati</taxon>
        <taxon>Pseudomonadota</taxon>
        <taxon>Betaproteobacteria</taxon>
        <taxon>Rhodocyclales</taxon>
        <taxon>Rhodocyclaceae</taxon>
        <taxon>Aromatoleum</taxon>
    </lineage>
</organism>
<sequence length="174" mass="18900">MNVKLTATQTTVIQSAAARLDGNIEPLPTNLRGGAKTAVIDGLLARDLITKFQHTDHVAYHLTDAAYAVVGRKRNLPAPVTPDAEIEAAVTAAEANWAQDRTDTKPRTRKNSKQAAVVQMLQRPDGTTIRQVMETTGWQAHTVRGTFAGALKKKLGLKIVSEKCTTGERVYRIA</sequence>
<name>A0ABX1P0J8_9RHOO</name>
<evidence type="ECO:0000313" key="1">
    <source>
        <dbReference type="EMBL" id="NMG17501.1"/>
    </source>
</evidence>
<reference evidence="1 2" key="1">
    <citation type="submission" date="2019-12" db="EMBL/GenBank/DDBJ databases">
        <title>Comparative genomics gives insights into the taxonomy of the Azoarcus-Aromatoleum group and reveals separate origins of nif in the plant-associated Azoarcus and non-plant-associated Aromatoleum sub-groups.</title>
        <authorList>
            <person name="Lafos M."/>
            <person name="Maluk M."/>
            <person name="Batista M."/>
            <person name="Junghare M."/>
            <person name="Carmona M."/>
            <person name="Faoro H."/>
            <person name="Cruz L.M."/>
            <person name="Battistoni F."/>
            <person name="De Souza E."/>
            <person name="Pedrosa F."/>
            <person name="Chen W.-M."/>
            <person name="Poole P.S."/>
            <person name="Dixon R.A."/>
            <person name="James E.K."/>
        </authorList>
    </citation>
    <scope>NUCLEOTIDE SEQUENCE [LARGE SCALE GENOMIC DNA]</scope>
    <source>
        <strain evidence="1 2">PbN1</strain>
    </source>
</reference>
<dbReference type="InterPro" id="IPR021880">
    <property type="entry name" value="DUF3489"/>
</dbReference>
<proteinExistence type="predicted"/>
<protein>
    <submittedName>
        <fullName evidence="1">DUF3489 domain-containing protein</fullName>
    </submittedName>
</protein>